<name>A0ABU2FIQ5_9EURY</name>
<gene>
    <name evidence="1" type="ORF">NDI86_00770</name>
</gene>
<dbReference type="Proteomes" id="UP001268864">
    <property type="component" value="Unassembled WGS sequence"/>
</dbReference>
<dbReference type="EMBL" id="JAMQOS010000001">
    <property type="protein sequence ID" value="MDS0280633.1"/>
    <property type="molecule type" value="Genomic_DNA"/>
</dbReference>
<dbReference type="RefSeq" id="WP_310898480.1">
    <property type="nucleotide sequence ID" value="NZ_JAMQOS010000001.1"/>
</dbReference>
<protein>
    <submittedName>
        <fullName evidence="1">Uncharacterized protein</fullName>
    </submittedName>
</protein>
<sequence>MNVVPEPAADDIPYNDPISRHLEGGEKLIVEFSPTQRVTEFVLPVLAMSKHPQSSYEVWLDDQQVYGPAPIPPTDIDDLTVTFLPAKRFQTSMRVIVRNLSDNTPRSYSVQPVGWEVSSA</sequence>
<keyword evidence="2" id="KW-1185">Reference proteome</keyword>
<evidence type="ECO:0000313" key="1">
    <source>
        <dbReference type="EMBL" id="MDS0280633.1"/>
    </source>
</evidence>
<comment type="caution">
    <text evidence="1">The sequence shown here is derived from an EMBL/GenBank/DDBJ whole genome shotgun (WGS) entry which is preliminary data.</text>
</comment>
<accession>A0ABU2FIQ5</accession>
<organism evidence="1 2">
    <name type="scientific">Haloarcula onubensis</name>
    <dbReference type="NCBI Taxonomy" id="2950539"/>
    <lineage>
        <taxon>Archaea</taxon>
        <taxon>Methanobacteriati</taxon>
        <taxon>Methanobacteriota</taxon>
        <taxon>Stenosarchaea group</taxon>
        <taxon>Halobacteria</taxon>
        <taxon>Halobacteriales</taxon>
        <taxon>Haloarculaceae</taxon>
        <taxon>Haloarcula</taxon>
    </lineage>
</organism>
<proteinExistence type="predicted"/>
<reference evidence="1 2" key="1">
    <citation type="submission" date="2022-06" db="EMBL/GenBank/DDBJ databases">
        <title>Halomicroarcula sp. a new haloarchaeum isolate from saline soil.</title>
        <authorList>
            <person name="Strakova D."/>
            <person name="Galisteo C."/>
            <person name="Sanchez-Porro C."/>
            <person name="Ventosa A."/>
        </authorList>
    </citation>
    <scope>NUCLEOTIDE SEQUENCE [LARGE SCALE GENOMIC DNA]</scope>
    <source>
        <strain evidence="1 2">S3CR25-11</strain>
    </source>
</reference>
<evidence type="ECO:0000313" key="2">
    <source>
        <dbReference type="Proteomes" id="UP001268864"/>
    </source>
</evidence>